<dbReference type="EMBL" id="CP043026">
    <property type="protein sequence ID" value="QEH62375.1"/>
    <property type="molecule type" value="Genomic_DNA"/>
</dbReference>
<evidence type="ECO:0000313" key="2">
    <source>
        <dbReference type="Proteomes" id="UP000323144"/>
    </source>
</evidence>
<dbReference type="KEGG" id="schi:SCHIN_v1c11820"/>
<keyword evidence="2" id="KW-1185">Reference proteome</keyword>
<name>A0A5B9Y696_9MOLU</name>
<protein>
    <submittedName>
        <fullName evidence="1">Uncharacterized protein</fullName>
    </submittedName>
</protein>
<organism evidence="1 2">
    <name type="scientific">Spiroplasma chinense</name>
    <dbReference type="NCBI Taxonomy" id="216932"/>
    <lineage>
        <taxon>Bacteria</taxon>
        <taxon>Bacillati</taxon>
        <taxon>Mycoplasmatota</taxon>
        <taxon>Mollicutes</taxon>
        <taxon>Entomoplasmatales</taxon>
        <taxon>Spiroplasmataceae</taxon>
        <taxon>Spiroplasma</taxon>
    </lineage>
</organism>
<reference evidence="1 2" key="1">
    <citation type="submission" date="2019-08" db="EMBL/GenBank/DDBJ databases">
        <title>Complete genome sequence of Spiroplasma chinense CCH (DSM 19755).</title>
        <authorList>
            <person name="Shen H.-Y."/>
            <person name="Lin Y.-C."/>
            <person name="Chou L."/>
            <person name="Kuo C.-H."/>
        </authorList>
    </citation>
    <scope>NUCLEOTIDE SEQUENCE [LARGE SCALE GENOMIC DNA]</scope>
    <source>
        <strain evidence="1 2">CCH</strain>
    </source>
</reference>
<accession>A0A5B9Y696</accession>
<dbReference type="AlphaFoldDB" id="A0A5B9Y696"/>
<evidence type="ECO:0000313" key="1">
    <source>
        <dbReference type="EMBL" id="QEH62375.1"/>
    </source>
</evidence>
<proteinExistence type="predicted"/>
<dbReference type="RefSeq" id="WP_166508733.1">
    <property type="nucleotide sequence ID" value="NZ_CP043026.1"/>
</dbReference>
<sequence length="619" mass="73719">MSFQIKNATFVNKKVTPQNVNFEVNKSEVATVIGAEDKTLRHFKNILMGRNLVKNGVFKIDGFDKVNAQWTRRKVALIDSRNSLIRRWPEKFWLYWSLLLNKNFYSEAKINYINSKYSYLSFVTSKNNQSDLDMRAKVESMVEQFIESSVAIEMQWLDEFLDKMVTFNDNKLQEKYGNIEEHIRIIVKDYYYLIEKNANLEFLQTFLQSLWDKVYSFIDLNSLCTCEYNARKSKNRETRKKAKELKFTQQNFVIRKQLKIIDLKIANIKRKISKNKFIIKNLSKQIIFELKKTDAKKFKRLKEIDELFKWRQLAKDQRFEFKQKQDNMAFEALADEATIIRGKIVEVMHKYHKEVLEGKVFEGDLKTFRITKQEYKDNIKTINAQAWDWINKTVEDLGMKMNFVKTTFKVSVTNNIYFKILNSIYLKKYNFVFYNILSRLSKEECEELFNIVENLKSINPKFSAVFLEKGIENSYRLSKNIYVVDEEKTYETDFESLMKENWNTYGSSIFANKNRVAYSYDGKTVEVLGQKVKLENTRLDEKGQFLINPFKIYLSKKELKGKYIELTGKIRQTEEFKDPNIFEIILNSGVRIFFYTTLRFEHKARTTIYLSEDSILRTI</sequence>
<dbReference type="Proteomes" id="UP000323144">
    <property type="component" value="Chromosome"/>
</dbReference>
<gene>
    <name evidence="1" type="ORF">SCHIN_v1c11820</name>
</gene>